<gene>
    <name evidence="13" type="ORF">SAMN04489866_11018</name>
</gene>
<feature type="binding site" evidence="10">
    <location>
        <position position="100"/>
    </location>
    <ligand>
        <name>L-glutamine</name>
        <dbReference type="ChEBI" id="CHEBI:58359"/>
    </ligand>
</feature>
<evidence type="ECO:0000256" key="1">
    <source>
        <dbReference type="ARBA" id="ARBA00005187"/>
    </source>
</evidence>
<dbReference type="AlphaFoldDB" id="A0A1G6YP01"/>
<keyword evidence="6 9" id="KW-0061">Asparagine biosynthesis</keyword>
<dbReference type="InterPro" id="IPR029055">
    <property type="entry name" value="Ntn_hydrolases_N"/>
</dbReference>
<feature type="domain" description="Glutamine amidotransferase type-2" evidence="12">
    <location>
        <begin position="2"/>
        <end position="215"/>
    </location>
</feature>
<name>A0A1G6YP01_PEPNI</name>
<dbReference type="InterPro" id="IPR017932">
    <property type="entry name" value="GATase_2_dom"/>
</dbReference>
<dbReference type="GO" id="GO:0005524">
    <property type="term" value="F:ATP binding"/>
    <property type="evidence" value="ECO:0007669"/>
    <property type="project" value="UniProtKB-KW"/>
</dbReference>
<accession>A0A1G6YP01</accession>
<dbReference type="STRING" id="2741.SAMN04489866_11018"/>
<evidence type="ECO:0000256" key="3">
    <source>
        <dbReference type="ARBA" id="ARBA00012737"/>
    </source>
</evidence>
<dbReference type="GO" id="GO:0004066">
    <property type="term" value="F:asparagine synthase (glutamine-hydrolyzing) activity"/>
    <property type="evidence" value="ECO:0007669"/>
    <property type="project" value="UniProtKB-EC"/>
</dbReference>
<dbReference type="EMBL" id="FNAF01000010">
    <property type="protein sequence ID" value="SDD91266.1"/>
    <property type="molecule type" value="Genomic_DNA"/>
</dbReference>
<evidence type="ECO:0000259" key="12">
    <source>
        <dbReference type="PROSITE" id="PS51278"/>
    </source>
</evidence>
<dbReference type="Gene3D" id="3.40.50.620">
    <property type="entry name" value="HUPs"/>
    <property type="match status" value="1"/>
</dbReference>
<evidence type="ECO:0000256" key="11">
    <source>
        <dbReference type="PIRSR" id="PIRSR001589-3"/>
    </source>
</evidence>
<keyword evidence="14" id="KW-1185">Reference proteome</keyword>
<evidence type="ECO:0000256" key="7">
    <source>
        <dbReference type="ARBA" id="ARBA00022962"/>
    </source>
</evidence>
<dbReference type="Proteomes" id="UP000198995">
    <property type="component" value="Unassembled WGS sequence"/>
</dbReference>
<keyword evidence="4 10" id="KW-0547">Nucleotide-binding</keyword>
<organism evidence="13 14">
    <name type="scientific">Peptococcus niger</name>
    <dbReference type="NCBI Taxonomy" id="2741"/>
    <lineage>
        <taxon>Bacteria</taxon>
        <taxon>Bacillati</taxon>
        <taxon>Bacillota</taxon>
        <taxon>Clostridia</taxon>
        <taxon>Eubacteriales</taxon>
        <taxon>Peptococcaceae</taxon>
        <taxon>Peptococcus</taxon>
    </lineage>
</organism>
<dbReference type="GO" id="GO:0005829">
    <property type="term" value="C:cytosol"/>
    <property type="evidence" value="ECO:0007669"/>
    <property type="project" value="TreeGrafter"/>
</dbReference>
<dbReference type="PIRSF" id="PIRSF001589">
    <property type="entry name" value="Asn_synthetase_glu-h"/>
    <property type="match status" value="1"/>
</dbReference>
<evidence type="ECO:0000256" key="5">
    <source>
        <dbReference type="ARBA" id="ARBA00022840"/>
    </source>
</evidence>
<dbReference type="Pfam" id="PF13537">
    <property type="entry name" value="GATase_7"/>
    <property type="match status" value="1"/>
</dbReference>
<evidence type="ECO:0000256" key="6">
    <source>
        <dbReference type="ARBA" id="ARBA00022888"/>
    </source>
</evidence>
<dbReference type="PROSITE" id="PS51278">
    <property type="entry name" value="GATASE_TYPE_2"/>
    <property type="match status" value="1"/>
</dbReference>
<dbReference type="OrthoDB" id="9763290at2"/>
<dbReference type="PANTHER" id="PTHR43284">
    <property type="entry name" value="ASPARAGINE SYNTHETASE (GLUTAMINE-HYDROLYZING)"/>
    <property type="match status" value="1"/>
</dbReference>
<evidence type="ECO:0000256" key="8">
    <source>
        <dbReference type="ARBA" id="ARBA00048741"/>
    </source>
</evidence>
<dbReference type="InterPro" id="IPR001962">
    <property type="entry name" value="Asn_synthase"/>
</dbReference>
<evidence type="ECO:0000313" key="13">
    <source>
        <dbReference type="EMBL" id="SDD91266.1"/>
    </source>
</evidence>
<dbReference type="Pfam" id="PF00733">
    <property type="entry name" value="Asn_synthase"/>
    <property type="match status" value="1"/>
</dbReference>
<comment type="pathway">
    <text evidence="1">Amino-acid biosynthesis; L-asparagine biosynthesis; L-asparagine from L-aspartate (L-Gln route): step 1/1.</text>
</comment>
<dbReference type="EC" id="6.3.5.4" evidence="3"/>
<sequence length="617" mass="70179">MCGIVGYMPGVREIDHQTVIGEMCDAMVHRGPDSDGTFISDKMVLGFRRLSIIDLRDEADQPLFNKDKSLALIFNGEIYNYKALRSELVDLGYEFISETDSEVLVHGYDAWGDGVLQKVRGMFAFAIWDARKEELFLARDFFGIKPLYYGAPSDDGSFFFGSEIKCFLKHPAFQKEVNAKALRPYLTFQYPATEETFFKGIYKLTPGTWMKVKDGSVIARGRYWDFNYRAADLSDDEAVSAIGETLRESVRAHQMADVKVGAFLSGGIDSSFITALFRPEETFSVGFKDYDGVFNETNLGARLSELLGFTHHKRLIDADDFFGALPVIQYHMDEPQSNLSSVPLYFLAQLASEHVKVVLSGEGADELFGGYDSYMDTPHLALYKRLPAFVRRGLYRTVGKSFPHSRLGDLAVRGGQPLRESFVGQAKIFPDDEALALLKPAYRSGPSAVELLAPYYDSLSGRDELTCKQVIDIRTWLPGDILLKADKMSSAHSLELRVPFLDKEVMRLASRLKPDQRVKDGVAKISLRKAALAELPEEWAKRPKVGFPVPLRDWLHQEKYYLAVKEIFSRPYVSTFFDQEKLLGYLQEHYEGKALRQRYIYTVLCFLIWYDEYFVKR</sequence>
<comment type="catalytic activity">
    <reaction evidence="8">
        <text>L-aspartate + L-glutamine + ATP + H2O = L-asparagine + L-glutamate + AMP + diphosphate + H(+)</text>
        <dbReference type="Rhea" id="RHEA:12228"/>
        <dbReference type="ChEBI" id="CHEBI:15377"/>
        <dbReference type="ChEBI" id="CHEBI:15378"/>
        <dbReference type="ChEBI" id="CHEBI:29985"/>
        <dbReference type="ChEBI" id="CHEBI:29991"/>
        <dbReference type="ChEBI" id="CHEBI:30616"/>
        <dbReference type="ChEBI" id="CHEBI:33019"/>
        <dbReference type="ChEBI" id="CHEBI:58048"/>
        <dbReference type="ChEBI" id="CHEBI:58359"/>
        <dbReference type="ChEBI" id="CHEBI:456215"/>
        <dbReference type="EC" id="6.3.5.4"/>
    </reaction>
</comment>
<dbReference type="SUPFAM" id="SSF52402">
    <property type="entry name" value="Adenine nucleotide alpha hydrolases-like"/>
    <property type="match status" value="1"/>
</dbReference>
<feature type="site" description="Important for beta-aspartyl-AMP intermediate formation" evidence="11">
    <location>
        <position position="362"/>
    </location>
</feature>
<dbReference type="InterPro" id="IPR033738">
    <property type="entry name" value="AsnB_N"/>
</dbReference>
<reference evidence="13 14" key="1">
    <citation type="submission" date="2016-10" db="EMBL/GenBank/DDBJ databases">
        <authorList>
            <person name="de Groot N.N."/>
        </authorList>
    </citation>
    <scope>NUCLEOTIDE SEQUENCE [LARGE SCALE GENOMIC DNA]</scope>
    <source>
        <strain evidence="13 14">DSM 20475</strain>
    </source>
</reference>
<dbReference type="Gene3D" id="3.60.20.10">
    <property type="entry name" value="Glutamine Phosphoribosylpyrophosphate, subunit 1, domain 1"/>
    <property type="match status" value="1"/>
</dbReference>
<evidence type="ECO:0000313" key="14">
    <source>
        <dbReference type="Proteomes" id="UP000198995"/>
    </source>
</evidence>
<keyword evidence="9" id="KW-0028">Amino-acid biosynthesis</keyword>
<dbReference type="CDD" id="cd01991">
    <property type="entry name" value="Asn_synthase_B_C"/>
    <property type="match status" value="1"/>
</dbReference>
<protein>
    <recommendedName>
        <fullName evidence="3">asparagine synthase (glutamine-hydrolyzing)</fullName>
        <ecNumber evidence="3">6.3.5.4</ecNumber>
    </recommendedName>
</protein>
<feature type="binding site" evidence="10">
    <location>
        <position position="285"/>
    </location>
    <ligand>
        <name>ATP</name>
        <dbReference type="ChEBI" id="CHEBI:30616"/>
    </ligand>
</feature>
<evidence type="ECO:0000256" key="10">
    <source>
        <dbReference type="PIRSR" id="PIRSR001589-2"/>
    </source>
</evidence>
<keyword evidence="5 10" id="KW-0067">ATP-binding</keyword>
<dbReference type="SUPFAM" id="SSF56235">
    <property type="entry name" value="N-terminal nucleophile aminohydrolases (Ntn hydrolases)"/>
    <property type="match status" value="1"/>
</dbReference>
<dbReference type="PANTHER" id="PTHR43284:SF1">
    <property type="entry name" value="ASPARAGINE SYNTHETASE"/>
    <property type="match status" value="1"/>
</dbReference>
<proteinExistence type="inferred from homology"/>
<dbReference type="RefSeq" id="WP_091792114.1">
    <property type="nucleotide sequence ID" value="NZ_FNAF01000010.1"/>
</dbReference>
<dbReference type="NCBIfam" id="TIGR01536">
    <property type="entry name" value="asn_synth_AEB"/>
    <property type="match status" value="1"/>
</dbReference>
<dbReference type="InterPro" id="IPR006426">
    <property type="entry name" value="Asn_synth_AEB"/>
</dbReference>
<keyword evidence="7 9" id="KW-0315">Glutamine amidotransferase</keyword>
<evidence type="ECO:0000256" key="2">
    <source>
        <dbReference type="ARBA" id="ARBA00005752"/>
    </source>
</evidence>
<evidence type="ECO:0000256" key="9">
    <source>
        <dbReference type="PIRSR" id="PIRSR001589-1"/>
    </source>
</evidence>
<dbReference type="CDD" id="cd00712">
    <property type="entry name" value="AsnB"/>
    <property type="match status" value="1"/>
</dbReference>
<dbReference type="InterPro" id="IPR051786">
    <property type="entry name" value="ASN_synthetase/amidase"/>
</dbReference>
<dbReference type="InterPro" id="IPR014729">
    <property type="entry name" value="Rossmann-like_a/b/a_fold"/>
</dbReference>
<feature type="binding site" evidence="10">
    <location>
        <begin position="360"/>
        <end position="361"/>
    </location>
    <ligand>
        <name>ATP</name>
        <dbReference type="ChEBI" id="CHEBI:30616"/>
    </ligand>
</feature>
<comment type="similarity">
    <text evidence="2">Belongs to the asparagine synthetase family.</text>
</comment>
<dbReference type="GO" id="GO:0006529">
    <property type="term" value="P:asparagine biosynthetic process"/>
    <property type="evidence" value="ECO:0007669"/>
    <property type="project" value="UniProtKB-KW"/>
</dbReference>
<evidence type="ECO:0000256" key="4">
    <source>
        <dbReference type="ARBA" id="ARBA00022741"/>
    </source>
</evidence>
<feature type="active site" description="For GATase activity" evidence="9">
    <location>
        <position position="2"/>
    </location>
</feature>